<dbReference type="AlphaFoldDB" id="A0AAJ1VP36"/>
<dbReference type="RefSeq" id="WP_214590341.1">
    <property type="nucleotide sequence ID" value="NZ_JAUHGV010000031.1"/>
</dbReference>
<sequence>MIGKKEKVVITPYENSEFLEGKKSKPFELLINPSGYSIDYKTNYNKEEAIGKNKTDFKFESSPSPFLNLEFLLDGTGVAKSNPGNTLINKFKGKNFTKETVADQLDLFYNATGEYDGTIHKPHHVKINWGTLEFLGVLLDFTIEYKLFTPEGYPLRAIIKAKFGGSVSQRLEKALSKPASPDLTHKRTVQAGDTLPLMTERIYGDTKYYLEVAKVNNLINFRQLKPGTELYFPPIEKIA</sequence>
<organism evidence="2 3">
    <name type="scientific">Chryseobacterium gambrini</name>
    <dbReference type="NCBI Taxonomy" id="373672"/>
    <lineage>
        <taxon>Bacteria</taxon>
        <taxon>Pseudomonadati</taxon>
        <taxon>Bacteroidota</taxon>
        <taxon>Flavobacteriia</taxon>
        <taxon>Flavobacteriales</taxon>
        <taxon>Weeksellaceae</taxon>
        <taxon>Chryseobacterium group</taxon>
        <taxon>Chryseobacterium</taxon>
    </lineage>
</organism>
<evidence type="ECO:0000259" key="1">
    <source>
        <dbReference type="PROSITE" id="PS51782"/>
    </source>
</evidence>
<dbReference type="InterPro" id="IPR018392">
    <property type="entry name" value="LysM"/>
</dbReference>
<evidence type="ECO:0000313" key="3">
    <source>
        <dbReference type="Proteomes" id="UP001225933"/>
    </source>
</evidence>
<dbReference type="Proteomes" id="UP001225933">
    <property type="component" value="Unassembled WGS sequence"/>
</dbReference>
<accession>A0AAJ1VP36</accession>
<feature type="domain" description="LysM" evidence="1">
    <location>
        <begin position="185"/>
        <end position="232"/>
    </location>
</feature>
<dbReference type="Pfam" id="PF19266">
    <property type="entry name" value="CIS_tube"/>
    <property type="match status" value="1"/>
</dbReference>
<evidence type="ECO:0000313" key="2">
    <source>
        <dbReference type="EMBL" id="MDN4014554.1"/>
    </source>
</evidence>
<protein>
    <submittedName>
        <fullName evidence="2">LysM peptidoglycan-binding domain-containing protein</fullName>
    </submittedName>
</protein>
<reference evidence="2" key="1">
    <citation type="submission" date="2023-06" db="EMBL/GenBank/DDBJ databases">
        <title>Two Chryseobacterium gambrini strains from China.</title>
        <authorList>
            <person name="Zeng J."/>
            <person name="Wu Y."/>
        </authorList>
    </citation>
    <scope>NUCLEOTIDE SEQUENCE</scope>
    <source>
        <strain evidence="2">SQ219</strain>
    </source>
</reference>
<dbReference type="CDD" id="cd00118">
    <property type="entry name" value="LysM"/>
    <property type="match status" value="1"/>
</dbReference>
<proteinExistence type="predicted"/>
<name>A0AAJ1VP36_9FLAO</name>
<dbReference type="PROSITE" id="PS51782">
    <property type="entry name" value="LYSM"/>
    <property type="match status" value="1"/>
</dbReference>
<comment type="caution">
    <text evidence="2">The sequence shown here is derived from an EMBL/GenBank/DDBJ whole genome shotgun (WGS) entry which is preliminary data.</text>
</comment>
<dbReference type="EMBL" id="JAUHGV010000031">
    <property type="protein sequence ID" value="MDN4014554.1"/>
    <property type="molecule type" value="Genomic_DNA"/>
</dbReference>
<gene>
    <name evidence="2" type="ORF">QX233_18940</name>
</gene>
<dbReference type="InterPro" id="IPR045361">
    <property type="entry name" value="CIS_tube_prot_N"/>
</dbReference>